<comment type="caution">
    <text evidence="1">The sequence shown here is derived from an EMBL/GenBank/DDBJ whole genome shotgun (WGS) entry which is preliminary data.</text>
</comment>
<dbReference type="STRING" id="231916.A0A409W6Q3"/>
<sequence>MDQRSKLPPDWVLHTVPLDIWRVIFHIFHRDCSIITAASEMISLSHVCSSWRAAIKDAPELWTKVGLVTRTNHCSIHYPSTKTELLSLVLQRSKGMPLTTMNEFSETRTRPPPAEFDLAPVELFLKATARARTSDLDLPALGAVLFIFQKIDGISMQDAPPLHLLEELTLFTVYYQELPHCTELASRLWKDSTLLRTVSFSGEPICMDDVQWLESTQFPLGQLTTLTMTADTIKAFFKLLSLTPSLVTTTIYLPSNDKFNFKNAKFVRLEALQNLTLRAYFNEYLYGNDSEEEDGDLVEVNRKAAMRVLGFIAAPTLTTLSLRFRKRSWSVKAFEKFTDGASSPSTIEHLSLDALGGSHEEKLECIRRLPSLRTLELTVRDRIKDVNDAQRIGDGFWSALREWDGESGGFALCPRLEKLTLGYNSMSKTSIAALADMVGKRWRQSSESSNFSLLLTDADGLTKRGILTEAIAEISPLLELKESGFKLTIKPDLPVG</sequence>
<protein>
    <submittedName>
        <fullName evidence="1">Uncharacterized protein</fullName>
    </submittedName>
</protein>
<organism evidence="1 2">
    <name type="scientific">Gymnopilus dilepis</name>
    <dbReference type="NCBI Taxonomy" id="231916"/>
    <lineage>
        <taxon>Eukaryota</taxon>
        <taxon>Fungi</taxon>
        <taxon>Dikarya</taxon>
        <taxon>Basidiomycota</taxon>
        <taxon>Agaricomycotina</taxon>
        <taxon>Agaricomycetes</taxon>
        <taxon>Agaricomycetidae</taxon>
        <taxon>Agaricales</taxon>
        <taxon>Agaricineae</taxon>
        <taxon>Hymenogastraceae</taxon>
        <taxon>Gymnopilus</taxon>
    </lineage>
</organism>
<dbReference type="Proteomes" id="UP000284706">
    <property type="component" value="Unassembled WGS sequence"/>
</dbReference>
<dbReference type="SUPFAM" id="SSF52047">
    <property type="entry name" value="RNI-like"/>
    <property type="match status" value="1"/>
</dbReference>
<name>A0A409W6Q3_9AGAR</name>
<keyword evidence="2" id="KW-1185">Reference proteome</keyword>
<evidence type="ECO:0000313" key="2">
    <source>
        <dbReference type="Proteomes" id="UP000284706"/>
    </source>
</evidence>
<reference evidence="1 2" key="1">
    <citation type="journal article" date="2018" name="Evol. Lett.">
        <title>Horizontal gene cluster transfer increased hallucinogenic mushroom diversity.</title>
        <authorList>
            <person name="Reynolds H.T."/>
            <person name="Vijayakumar V."/>
            <person name="Gluck-Thaler E."/>
            <person name="Korotkin H.B."/>
            <person name="Matheny P.B."/>
            <person name="Slot J.C."/>
        </authorList>
    </citation>
    <scope>NUCLEOTIDE SEQUENCE [LARGE SCALE GENOMIC DNA]</scope>
    <source>
        <strain evidence="1 2">SRW20</strain>
    </source>
</reference>
<dbReference type="InParanoid" id="A0A409W6Q3"/>
<accession>A0A409W6Q3</accession>
<gene>
    <name evidence="1" type="ORF">CVT26_007147</name>
</gene>
<dbReference type="EMBL" id="NHYE01005360">
    <property type="protein sequence ID" value="PPQ74145.1"/>
    <property type="molecule type" value="Genomic_DNA"/>
</dbReference>
<proteinExistence type="predicted"/>
<dbReference type="AlphaFoldDB" id="A0A409W6Q3"/>
<dbReference type="OrthoDB" id="2269034at2759"/>
<dbReference type="Gene3D" id="3.80.10.10">
    <property type="entry name" value="Ribonuclease Inhibitor"/>
    <property type="match status" value="1"/>
</dbReference>
<evidence type="ECO:0000313" key="1">
    <source>
        <dbReference type="EMBL" id="PPQ74145.1"/>
    </source>
</evidence>
<dbReference type="InterPro" id="IPR032675">
    <property type="entry name" value="LRR_dom_sf"/>
</dbReference>